<proteinExistence type="predicted"/>
<dbReference type="Gene3D" id="3.40.50.1820">
    <property type="entry name" value="alpha/beta hydrolase"/>
    <property type="match status" value="1"/>
</dbReference>
<dbReference type="InterPro" id="IPR000073">
    <property type="entry name" value="AB_hydrolase_1"/>
</dbReference>
<dbReference type="GO" id="GO:0046503">
    <property type="term" value="P:glycerolipid catabolic process"/>
    <property type="evidence" value="ECO:0007669"/>
    <property type="project" value="TreeGrafter"/>
</dbReference>
<dbReference type="EMBL" id="VDFQ02000003">
    <property type="protein sequence ID" value="KAA1422620.1"/>
    <property type="molecule type" value="Genomic_DNA"/>
</dbReference>
<evidence type="ECO:0000313" key="2">
    <source>
        <dbReference type="EMBL" id="KAA1422620.1"/>
    </source>
</evidence>
<organism evidence="2 3">
    <name type="scientific">Mumia zhuanghuii</name>
    <dbReference type="NCBI Taxonomy" id="2585211"/>
    <lineage>
        <taxon>Bacteria</taxon>
        <taxon>Bacillati</taxon>
        <taxon>Actinomycetota</taxon>
        <taxon>Actinomycetes</taxon>
        <taxon>Propionibacteriales</taxon>
        <taxon>Nocardioidaceae</taxon>
        <taxon>Mumia</taxon>
    </lineage>
</organism>
<reference evidence="2 3" key="1">
    <citation type="submission" date="2019-09" db="EMBL/GenBank/DDBJ databases">
        <title>Mumia zhuanghuii sp. nov. isolated from the intestinal contents of plateau pika (Ochotona curzoniae) in the Qinghai-Tibet plateau of China.</title>
        <authorList>
            <person name="Tian Z."/>
        </authorList>
    </citation>
    <scope>NUCLEOTIDE SEQUENCE [LARGE SCALE GENOMIC DNA]</scope>
    <source>
        <strain evidence="3">350</strain>
    </source>
</reference>
<protein>
    <submittedName>
        <fullName evidence="2">Alpha/beta hydrolase</fullName>
    </submittedName>
</protein>
<accession>A0A5Q6RX41</accession>
<evidence type="ECO:0000259" key="1">
    <source>
        <dbReference type="Pfam" id="PF12697"/>
    </source>
</evidence>
<evidence type="ECO:0000313" key="3">
    <source>
        <dbReference type="Proteomes" id="UP000307768"/>
    </source>
</evidence>
<dbReference type="InterPro" id="IPR050471">
    <property type="entry name" value="AB_hydrolase"/>
</dbReference>
<dbReference type="SUPFAM" id="SSF53474">
    <property type="entry name" value="alpha/beta-Hydrolases"/>
    <property type="match status" value="1"/>
</dbReference>
<dbReference type="OrthoDB" id="3211023at2"/>
<dbReference type="AlphaFoldDB" id="A0A5Q6RX41"/>
<dbReference type="InterPro" id="IPR029058">
    <property type="entry name" value="AB_hydrolase_fold"/>
</dbReference>
<keyword evidence="2" id="KW-0378">Hydrolase</keyword>
<comment type="caution">
    <text evidence="2">The sequence shown here is derived from an EMBL/GenBank/DDBJ whole genome shotgun (WGS) entry which is preliminary data.</text>
</comment>
<dbReference type="Proteomes" id="UP000307768">
    <property type="component" value="Unassembled WGS sequence"/>
</dbReference>
<sequence>MSTSRTRAAYDALTPRTVTTPRGSFAVLDAPVPSGTTRRGHVLLVPGWTGSKEDFAFVLPLLARAGWHATAYDQRGQYETAGKPDDDYSVRGFAADALALQEALAPHGRSHLVGHSFGGLVAQHAVLDDASAWRSLTLLCSGPAGFSNPDVAALADDPEASPRMLATFIAAVPTVGLEEVFERQHADTEVTPNVRAFLRSRFLASSPESLCAIAQHLIDAPDQVDALAATDVPVAVGRGSDDDAWPHASQDRLAERLGTVVEVIPGAGHSPAADAPEATAALLLGAWERLGV</sequence>
<name>A0A5Q6RX41_9ACTN</name>
<dbReference type="RefSeq" id="WP_149769570.1">
    <property type="nucleotide sequence ID" value="NZ_VDFQ02000003.1"/>
</dbReference>
<feature type="domain" description="AB hydrolase-1" evidence="1">
    <location>
        <begin position="42"/>
        <end position="281"/>
    </location>
</feature>
<dbReference type="Pfam" id="PF12697">
    <property type="entry name" value="Abhydrolase_6"/>
    <property type="match status" value="1"/>
</dbReference>
<gene>
    <name evidence="2" type="ORF">FE697_010535</name>
</gene>
<dbReference type="PANTHER" id="PTHR43433:SF5">
    <property type="entry name" value="AB HYDROLASE-1 DOMAIN-CONTAINING PROTEIN"/>
    <property type="match status" value="1"/>
</dbReference>
<dbReference type="GO" id="GO:0004806">
    <property type="term" value="F:triacylglycerol lipase activity"/>
    <property type="evidence" value="ECO:0007669"/>
    <property type="project" value="TreeGrafter"/>
</dbReference>
<dbReference type="PANTHER" id="PTHR43433">
    <property type="entry name" value="HYDROLASE, ALPHA/BETA FOLD FAMILY PROTEIN"/>
    <property type="match status" value="1"/>
</dbReference>